<dbReference type="Pfam" id="PF01149">
    <property type="entry name" value="Fapy_DNA_glyco"/>
    <property type="match status" value="1"/>
</dbReference>
<dbReference type="InterPro" id="IPR020629">
    <property type="entry name" value="FPG_Glyclase"/>
</dbReference>
<protein>
    <recommendedName>
        <fullName evidence="15">Formamidopyrimidine-DNA glycosylase</fullName>
        <shortName evidence="15">Fapy-DNA glycosylase</shortName>
        <ecNumber evidence="15">3.2.2.23</ecNumber>
    </recommendedName>
    <alternativeName>
        <fullName evidence="15">DNA-(apurinic or apyrimidinic site) lyase MutM</fullName>
        <shortName evidence="15">AP lyase MutM</shortName>
        <ecNumber evidence="15">4.2.99.18</ecNumber>
    </alternativeName>
</protein>
<feature type="domain" description="Formamidopyrimidine-DNA glycosylase catalytic" evidence="17">
    <location>
        <begin position="2"/>
        <end position="113"/>
    </location>
</feature>
<evidence type="ECO:0000256" key="5">
    <source>
        <dbReference type="ARBA" id="ARBA00022763"/>
    </source>
</evidence>
<dbReference type="OrthoDB" id="9800855at2"/>
<dbReference type="PROSITE" id="PS51068">
    <property type="entry name" value="FPG_CAT"/>
    <property type="match status" value="1"/>
</dbReference>
<feature type="domain" description="FPG-type" evidence="16">
    <location>
        <begin position="237"/>
        <end position="271"/>
    </location>
</feature>
<dbReference type="GO" id="GO:0034039">
    <property type="term" value="F:8-oxo-7,8-dihydroguanine DNA N-glycosylase activity"/>
    <property type="evidence" value="ECO:0007669"/>
    <property type="project" value="TreeGrafter"/>
</dbReference>
<feature type="active site" description="Proton donor; for beta-elimination activity" evidence="15">
    <location>
        <position position="58"/>
    </location>
</feature>
<evidence type="ECO:0000256" key="4">
    <source>
        <dbReference type="ARBA" id="ARBA00022723"/>
    </source>
</evidence>
<dbReference type="GO" id="GO:0006284">
    <property type="term" value="P:base-excision repair"/>
    <property type="evidence" value="ECO:0007669"/>
    <property type="project" value="InterPro"/>
</dbReference>
<dbReference type="GO" id="GO:0008270">
    <property type="term" value="F:zinc ion binding"/>
    <property type="evidence" value="ECO:0007669"/>
    <property type="project" value="UniProtKB-UniRule"/>
</dbReference>
<organism evidence="18 19">
    <name type="scientific">Candidatus Nitrosoglobus terrae</name>
    <dbReference type="NCBI Taxonomy" id="1630141"/>
    <lineage>
        <taxon>Bacteria</taxon>
        <taxon>Pseudomonadati</taxon>
        <taxon>Pseudomonadota</taxon>
        <taxon>Gammaproteobacteria</taxon>
        <taxon>Chromatiales</taxon>
        <taxon>Chromatiaceae</taxon>
        <taxon>Candidatus Nitrosoglobus</taxon>
    </lineage>
</organism>
<dbReference type="KEGG" id="ntt:TAO_0546"/>
<evidence type="ECO:0000256" key="6">
    <source>
        <dbReference type="ARBA" id="ARBA00022771"/>
    </source>
</evidence>
<keyword evidence="5 15" id="KW-0227">DNA damage</keyword>
<evidence type="ECO:0000256" key="13">
    <source>
        <dbReference type="ARBA" id="ARBA00023295"/>
    </source>
</evidence>
<name>A0A1Q2SL87_9GAMM</name>
<keyword evidence="11 15" id="KW-0456">Lyase</keyword>
<dbReference type="FunFam" id="1.10.8.50:FF:000003">
    <property type="entry name" value="Formamidopyrimidine-DNA glycosylase"/>
    <property type="match status" value="1"/>
</dbReference>
<dbReference type="SMART" id="SM00898">
    <property type="entry name" value="Fapy_DNA_glyco"/>
    <property type="match status" value="1"/>
</dbReference>
<evidence type="ECO:0000259" key="17">
    <source>
        <dbReference type="PROSITE" id="PS51068"/>
    </source>
</evidence>
<dbReference type="InterPro" id="IPR015886">
    <property type="entry name" value="H2TH_FPG"/>
</dbReference>
<feature type="active site" description="Proton donor" evidence="15">
    <location>
        <position position="3"/>
    </location>
</feature>
<feature type="binding site" evidence="15">
    <location>
        <position position="110"/>
    </location>
    <ligand>
        <name>DNA</name>
        <dbReference type="ChEBI" id="CHEBI:16991"/>
    </ligand>
</feature>
<proteinExistence type="inferred from homology"/>
<accession>A0A1Q2SL87</accession>
<evidence type="ECO:0000256" key="10">
    <source>
        <dbReference type="ARBA" id="ARBA00023204"/>
    </source>
</evidence>
<evidence type="ECO:0000256" key="14">
    <source>
        <dbReference type="ARBA" id="ARBA00044632"/>
    </source>
</evidence>
<dbReference type="SMART" id="SM01232">
    <property type="entry name" value="H2TH"/>
    <property type="match status" value="1"/>
</dbReference>
<evidence type="ECO:0000256" key="1">
    <source>
        <dbReference type="ARBA" id="ARBA00001668"/>
    </source>
</evidence>
<dbReference type="GO" id="GO:0003684">
    <property type="term" value="F:damaged DNA binding"/>
    <property type="evidence" value="ECO:0007669"/>
    <property type="project" value="InterPro"/>
</dbReference>
<dbReference type="PANTHER" id="PTHR22993">
    <property type="entry name" value="FORMAMIDOPYRIMIDINE-DNA GLYCOSYLASE"/>
    <property type="match status" value="1"/>
</dbReference>
<dbReference type="SUPFAM" id="SSF57716">
    <property type="entry name" value="Glucocorticoid receptor-like (DNA-binding domain)"/>
    <property type="match status" value="1"/>
</dbReference>
<feature type="active site" description="Proton donor; for delta-elimination activity" evidence="15">
    <location>
        <position position="261"/>
    </location>
</feature>
<dbReference type="InterPro" id="IPR015887">
    <property type="entry name" value="DNA_glyclase_Znf_dom_DNA_BS"/>
</dbReference>
<dbReference type="PROSITE" id="PS01242">
    <property type="entry name" value="ZF_FPG_1"/>
    <property type="match status" value="1"/>
</dbReference>
<dbReference type="CDD" id="cd08966">
    <property type="entry name" value="EcFpg-like_N"/>
    <property type="match status" value="1"/>
</dbReference>
<keyword evidence="19" id="KW-1185">Reference proteome</keyword>
<dbReference type="InterPro" id="IPR035937">
    <property type="entry name" value="FPG_N"/>
</dbReference>
<evidence type="ECO:0000256" key="3">
    <source>
        <dbReference type="ARBA" id="ARBA00011245"/>
    </source>
</evidence>
<dbReference type="FunFam" id="3.20.190.10:FF:000001">
    <property type="entry name" value="Formamidopyrimidine-DNA glycosylase"/>
    <property type="match status" value="1"/>
</dbReference>
<comment type="subunit">
    <text evidence="3 15">Monomer.</text>
</comment>
<dbReference type="EC" id="4.2.99.18" evidence="15"/>
<comment type="function">
    <text evidence="15">Involved in base excision repair of DNA damaged by oxidation or by mutagenic agents. Acts as DNA glycosylase that recognizes and removes damaged bases. Has a preference for oxidized purines, such as 7,8-dihydro-8-oxoguanine (8-oxoG). Has AP (apurinic/apyrimidinic) lyase activity and introduces nicks in the DNA strand. Cleaves the DNA backbone by beta-delta elimination to generate a single-strand break at the site of the removed base with both 3'- and 5'-phosphates.</text>
</comment>
<comment type="cofactor">
    <cofactor evidence="15">
        <name>Zn(2+)</name>
        <dbReference type="ChEBI" id="CHEBI:29105"/>
    </cofactor>
    <text evidence="15">Binds 1 zinc ion per subunit.</text>
</comment>
<dbReference type="InterPro" id="IPR000214">
    <property type="entry name" value="Znf_DNA_glyclase/AP_lyase"/>
</dbReference>
<dbReference type="GO" id="GO:0140078">
    <property type="term" value="F:class I DNA-(apurinic or apyrimidinic site) endonuclease activity"/>
    <property type="evidence" value="ECO:0007669"/>
    <property type="project" value="UniProtKB-EC"/>
</dbReference>
<keyword evidence="4 15" id="KW-0479">Metal-binding</keyword>
<keyword evidence="13 15" id="KW-0326">Glycosidase</keyword>
<dbReference type="EC" id="3.2.2.23" evidence="15"/>
<feature type="binding site" evidence="15">
    <location>
        <position position="91"/>
    </location>
    <ligand>
        <name>DNA</name>
        <dbReference type="ChEBI" id="CHEBI:16991"/>
    </ligand>
</feature>
<dbReference type="Gene3D" id="3.20.190.10">
    <property type="entry name" value="MutM-like, N-terminal"/>
    <property type="match status" value="1"/>
</dbReference>
<evidence type="ECO:0000259" key="16">
    <source>
        <dbReference type="PROSITE" id="PS51066"/>
    </source>
</evidence>
<gene>
    <name evidence="15" type="primary">mutM</name>
    <name evidence="15" type="synonym">fpg</name>
    <name evidence="18" type="ORF">TAO_0546</name>
</gene>
<dbReference type="HAMAP" id="MF_00103">
    <property type="entry name" value="Fapy_DNA_glycosyl"/>
    <property type="match status" value="1"/>
</dbReference>
<dbReference type="RefSeq" id="WP_096526514.1">
    <property type="nucleotide sequence ID" value="NZ_AP014836.1"/>
</dbReference>
<evidence type="ECO:0000313" key="19">
    <source>
        <dbReference type="Proteomes" id="UP000243679"/>
    </source>
</evidence>
<evidence type="ECO:0000256" key="2">
    <source>
        <dbReference type="ARBA" id="ARBA00009409"/>
    </source>
</evidence>
<keyword evidence="6 15" id="KW-0863">Zinc-finger</keyword>
<dbReference type="Gene3D" id="1.10.8.50">
    <property type="match status" value="1"/>
</dbReference>
<dbReference type="PROSITE" id="PS51066">
    <property type="entry name" value="ZF_FPG_2"/>
    <property type="match status" value="1"/>
</dbReference>
<dbReference type="Pfam" id="PF06831">
    <property type="entry name" value="H2TH"/>
    <property type="match status" value="1"/>
</dbReference>
<comment type="catalytic activity">
    <reaction evidence="14 15">
        <text>2'-deoxyribonucleotide-(2'-deoxyribose 5'-phosphate)-2'-deoxyribonucleotide-DNA = a 3'-end 2'-deoxyribonucleotide-(2,3-dehydro-2,3-deoxyribose 5'-phosphate)-DNA + a 5'-end 5'-phospho-2'-deoxyribonucleoside-DNA + H(+)</text>
        <dbReference type="Rhea" id="RHEA:66592"/>
        <dbReference type="Rhea" id="RHEA-COMP:13180"/>
        <dbReference type="Rhea" id="RHEA-COMP:16897"/>
        <dbReference type="Rhea" id="RHEA-COMP:17067"/>
        <dbReference type="ChEBI" id="CHEBI:15378"/>
        <dbReference type="ChEBI" id="CHEBI:136412"/>
        <dbReference type="ChEBI" id="CHEBI:157695"/>
        <dbReference type="ChEBI" id="CHEBI:167181"/>
        <dbReference type="EC" id="4.2.99.18"/>
    </reaction>
</comment>
<dbReference type="InterPro" id="IPR012319">
    <property type="entry name" value="FPG_cat"/>
</dbReference>
<feature type="active site" description="Schiff-base intermediate with DNA" evidence="15">
    <location>
        <position position="2"/>
    </location>
</feature>
<sequence>MPELPEVETTRSGIEPHIVKYQIRTILIREPRLRWTVPAFLPQRLVGQYILSVQRRGKYLLLNCSQGTIILHLGMSGNLRIVPTNTPPKRHDHVDIILNNDNCLRFHDPRRFGAILWTEENPLYHPLLKSLGLEPMDPSFNGYYLSQKSNGKRSTIKTFIMNNQIVVGVGNIYANEALFQANIHPQRIVSQISLARYQILAEAIKTILSKAIQAGGTTLRDFLNSDGNPGYFSHQLKVYGRATHPCFICGSPIRLDRIGQRSSYYCSQCQY</sequence>
<evidence type="ECO:0000256" key="7">
    <source>
        <dbReference type="ARBA" id="ARBA00022801"/>
    </source>
</evidence>
<keyword evidence="8 15" id="KW-0862">Zinc</keyword>
<evidence type="ECO:0000313" key="18">
    <source>
        <dbReference type="EMBL" id="BAW79916.1"/>
    </source>
</evidence>
<dbReference type="SUPFAM" id="SSF46946">
    <property type="entry name" value="S13-like H2TH domain"/>
    <property type="match status" value="1"/>
</dbReference>
<evidence type="ECO:0000256" key="12">
    <source>
        <dbReference type="ARBA" id="ARBA00023268"/>
    </source>
</evidence>
<reference evidence="18 19" key="1">
    <citation type="journal article" date="2017" name="ISME J.">
        <title>An acid-tolerant ammonia-oxidizing ?-proteobacterium from soil.</title>
        <authorList>
            <person name="Hayatsu M."/>
            <person name="Tago K."/>
            <person name="Uchiyama I."/>
            <person name="Toyoda A."/>
            <person name="Wang Y."/>
            <person name="Shimomura Y."/>
            <person name="Okubo T."/>
            <person name="Kurisu F."/>
            <person name="Hirono Y."/>
            <person name="Nonaka K."/>
            <person name="Akiyama H."/>
            <person name="Itoh T."/>
            <person name="Takami H."/>
        </authorList>
    </citation>
    <scope>NUCLEOTIDE SEQUENCE [LARGE SCALE GENOMIC DNA]</scope>
    <source>
        <strain evidence="18 19">TAO100</strain>
    </source>
</reference>
<evidence type="ECO:0000256" key="11">
    <source>
        <dbReference type="ARBA" id="ARBA00023239"/>
    </source>
</evidence>
<dbReference type="Proteomes" id="UP000243679">
    <property type="component" value="Chromosome"/>
</dbReference>
<dbReference type="InterPro" id="IPR010979">
    <property type="entry name" value="Ribosomal_uS13-like_H2TH"/>
</dbReference>
<dbReference type="NCBIfam" id="TIGR00577">
    <property type="entry name" value="fpg"/>
    <property type="match status" value="1"/>
</dbReference>
<keyword evidence="7 15" id="KW-0378">Hydrolase</keyword>
<evidence type="ECO:0000256" key="9">
    <source>
        <dbReference type="ARBA" id="ARBA00023125"/>
    </source>
</evidence>
<dbReference type="PANTHER" id="PTHR22993:SF9">
    <property type="entry name" value="FORMAMIDOPYRIMIDINE-DNA GLYCOSYLASE"/>
    <property type="match status" value="1"/>
</dbReference>
<comment type="catalytic activity">
    <reaction evidence="1 15">
        <text>Hydrolysis of DNA containing ring-opened 7-methylguanine residues, releasing 2,6-diamino-4-hydroxy-5-(N-methyl)formamidopyrimidine.</text>
        <dbReference type="EC" id="3.2.2.23"/>
    </reaction>
</comment>
<dbReference type="SUPFAM" id="SSF81624">
    <property type="entry name" value="N-terminal domain of MutM-like DNA repair proteins"/>
    <property type="match status" value="1"/>
</dbReference>
<keyword evidence="12 15" id="KW-0511">Multifunctional enzyme</keyword>
<evidence type="ECO:0000256" key="8">
    <source>
        <dbReference type="ARBA" id="ARBA00022833"/>
    </source>
</evidence>
<evidence type="ECO:0000256" key="15">
    <source>
        <dbReference type="HAMAP-Rule" id="MF_00103"/>
    </source>
</evidence>
<dbReference type="EMBL" id="AP014836">
    <property type="protein sequence ID" value="BAW79916.1"/>
    <property type="molecule type" value="Genomic_DNA"/>
</dbReference>
<dbReference type="NCBIfam" id="NF002211">
    <property type="entry name" value="PRK01103.1"/>
    <property type="match status" value="1"/>
</dbReference>
<feature type="binding site" evidence="15">
    <location>
        <position position="152"/>
    </location>
    <ligand>
        <name>DNA</name>
        <dbReference type="ChEBI" id="CHEBI:16991"/>
    </ligand>
</feature>
<keyword evidence="9 15" id="KW-0238">DNA-binding</keyword>
<dbReference type="AlphaFoldDB" id="A0A1Q2SL87"/>
<comment type="similarity">
    <text evidence="2 15">Belongs to the FPG family.</text>
</comment>
<keyword evidence="10 15" id="KW-0234">DNA repair</keyword>